<evidence type="ECO:0000313" key="2">
    <source>
        <dbReference type="Proteomes" id="UP000266861"/>
    </source>
</evidence>
<protein>
    <submittedName>
        <fullName evidence="1">Uncharacterized protein</fullName>
    </submittedName>
</protein>
<dbReference type="EMBL" id="PQFF01000112">
    <property type="protein sequence ID" value="RHZ81459.1"/>
    <property type="molecule type" value="Genomic_DNA"/>
</dbReference>
<comment type="caution">
    <text evidence="1">The sequence shown here is derived from an EMBL/GenBank/DDBJ whole genome shotgun (WGS) entry which is preliminary data.</text>
</comment>
<proteinExistence type="predicted"/>
<name>A0A397IZK1_9GLOM</name>
<organism evidence="1 2">
    <name type="scientific">Diversispora epigaea</name>
    <dbReference type="NCBI Taxonomy" id="1348612"/>
    <lineage>
        <taxon>Eukaryota</taxon>
        <taxon>Fungi</taxon>
        <taxon>Fungi incertae sedis</taxon>
        <taxon>Mucoromycota</taxon>
        <taxon>Glomeromycotina</taxon>
        <taxon>Glomeromycetes</taxon>
        <taxon>Diversisporales</taxon>
        <taxon>Diversisporaceae</taxon>
        <taxon>Diversispora</taxon>
    </lineage>
</organism>
<dbReference type="OrthoDB" id="2447749at2759"/>
<accession>A0A397IZK1</accession>
<reference evidence="1 2" key="1">
    <citation type="submission" date="2018-08" db="EMBL/GenBank/DDBJ databases">
        <title>Genome and evolution of the arbuscular mycorrhizal fungus Diversispora epigaea (formerly Glomus versiforme) and its bacterial endosymbionts.</title>
        <authorList>
            <person name="Sun X."/>
            <person name="Fei Z."/>
            <person name="Harrison M."/>
        </authorList>
    </citation>
    <scope>NUCLEOTIDE SEQUENCE [LARGE SCALE GENOMIC DNA]</scope>
    <source>
        <strain evidence="1 2">IT104</strain>
    </source>
</reference>
<evidence type="ECO:0000313" key="1">
    <source>
        <dbReference type="EMBL" id="RHZ81459.1"/>
    </source>
</evidence>
<gene>
    <name evidence="1" type="ORF">Glove_120g146</name>
</gene>
<dbReference type="AlphaFoldDB" id="A0A397IZK1"/>
<sequence length="102" mass="11855">MGVVNNQFHTPKEETLPTGFTKRRRVAHTRAFLQTETVLVGVVNINSMLPRKVISQRVLIKINHHFDWRGSHVHINKTRHVKSYEQENYYGAKDSGFLLLLC</sequence>
<keyword evidence="2" id="KW-1185">Reference proteome</keyword>
<dbReference type="Proteomes" id="UP000266861">
    <property type="component" value="Unassembled WGS sequence"/>
</dbReference>